<dbReference type="InterPro" id="IPR011009">
    <property type="entry name" value="Kinase-like_dom_sf"/>
</dbReference>
<dbReference type="Pfam" id="PF00069">
    <property type="entry name" value="Pkinase"/>
    <property type="match status" value="1"/>
</dbReference>
<reference evidence="4 5" key="1">
    <citation type="submission" date="2022-11" db="EMBL/GenBank/DDBJ databases">
        <title>Minimal conservation of predation-associated metabolite biosynthetic gene clusters underscores biosynthetic potential of Myxococcota including descriptions for ten novel species: Archangium lansinium sp. nov., Myxococcus landrumus sp. nov., Nannocystis bai.</title>
        <authorList>
            <person name="Ahearne A."/>
            <person name="Stevens C."/>
            <person name="Dowd S."/>
        </authorList>
    </citation>
    <scope>NUCLEOTIDE SEQUENCE [LARGE SCALE GENOMIC DNA]</scope>
    <source>
        <strain evidence="4 5">NCELM</strain>
    </source>
</reference>
<dbReference type="InterPro" id="IPR019734">
    <property type="entry name" value="TPR_rpt"/>
</dbReference>
<keyword evidence="4" id="KW-0418">Kinase</keyword>
<dbReference type="InterPro" id="IPR008271">
    <property type="entry name" value="Ser/Thr_kinase_AS"/>
</dbReference>
<dbReference type="CDD" id="cd14014">
    <property type="entry name" value="STKc_PknB_like"/>
    <property type="match status" value="1"/>
</dbReference>
<comment type="caution">
    <text evidence="4">The sequence shown here is derived from an EMBL/GenBank/DDBJ whole genome shotgun (WGS) entry which is preliminary data.</text>
</comment>
<dbReference type="Gene3D" id="3.30.200.20">
    <property type="entry name" value="Phosphorylase Kinase, domain 1"/>
    <property type="match status" value="1"/>
</dbReference>
<dbReference type="EMBL" id="JAQNDN010000001">
    <property type="protein sequence ID" value="MDC0667100.1"/>
    <property type="molecule type" value="Genomic_DNA"/>
</dbReference>
<dbReference type="GO" id="GO:0016301">
    <property type="term" value="F:kinase activity"/>
    <property type="evidence" value="ECO:0007669"/>
    <property type="project" value="UniProtKB-KW"/>
</dbReference>
<dbReference type="SUPFAM" id="SSF48452">
    <property type="entry name" value="TPR-like"/>
    <property type="match status" value="3"/>
</dbReference>
<name>A0ABT5AZ37_9BACT</name>
<dbReference type="RefSeq" id="WP_271994983.1">
    <property type="nucleotide sequence ID" value="NZ_JAQNDN010000001.1"/>
</dbReference>
<keyword evidence="2" id="KW-0802">TPR repeat</keyword>
<dbReference type="PROSITE" id="PS50011">
    <property type="entry name" value="PROTEIN_KINASE_DOM"/>
    <property type="match status" value="1"/>
</dbReference>
<gene>
    <name evidence="4" type="ORF">POL58_05095</name>
</gene>
<dbReference type="SUPFAM" id="SSF56112">
    <property type="entry name" value="Protein kinase-like (PK-like)"/>
    <property type="match status" value="1"/>
</dbReference>
<evidence type="ECO:0000256" key="2">
    <source>
        <dbReference type="ARBA" id="ARBA00022803"/>
    </source>
</evidence>
<dbReference type="Gene3D" id="1.25.40.10">
    <property type="entry name" value="Tetratricopeptide repeat domain"/>
    <property type="match status" value="3"/>
</dbReference>
<keyword evidence="4" id="KW-0808">Transferase</keyword>
<feature type="domain" description="Protein kinase" evidence="3">
    <location>
        <begin position="36"/>
        <end position="304"/>
    </location>
</feature>
<dbReference type="PANTHER" id="PTHR45641">
    <property type="entry name" value="TETRATRICOPEPTIDE REPEAT PROTEIN (AFU_ORTHOLOGUE AFUA_6G03870)"/>
    <property type="match status" value="1"/>
</dbReference>
<dbReference type="Pfam" id="PF13374">
    <property type="entry name" value="TPR_10"/>
    <property type="match status" value="2"/>
</dbReference>
<dbReference type="PROSITE" id="PS00108">
    <property type="entry name" value="PROTEIN_KINASE_ST"/>
    <property type="match status" value="1"/>
</dbReference>
<dbReference type="InterPro" id="IPR011990">
    <property type="entry name" value="TPR-like_helical_dom_sf"/>
</dbReference>
<sequence length="984" mass="105466">MLDATTAAEGSGDGRRATPVASGYPGVVRGLVLGRYVVLGPRGTGAMGVVYDAYDPELDRKVALKLLRSHDGASTSRMIREARALAKLSHANVVTVHDVGWVPTAETSDEFLFIAMELVDGVDLGRWLAARRRSWPEIRRAFVAAGRGLVAAHEAGLVHRDFKPANVLVGNDGGVKVADFGLAAPTGSVATTSLDDDESPREVVGTPRYMAPEVHAGRAADARADLYAFCIALFEALHGAPPFVGADEAELIAAKRRSLPRPPSGGIGPPHLHRLFARGLAVDPADRHPSMAALLEELESEPSWRRHRGALSLTAAGLIAVSAAAFWPAAPSPEVLARRQIDEVWSPAAKQQLRQATTKSERSFAEASAATVERTIDAYADAWISGYVDAHRASARGEHSTALLDLRLSCLRQRLAALQAQIQVLASADDEVALRAVDSVARLPAVDRCADLEALRSRVAVPDSPVVMAAVAELRRRLVEVDALERAGAYQEGLRQATLARADAQAIASDHPPVLAEALLRHGLLAERTGDFATAEAELVTAAELAESVGDDETATVAAAEVLFVVGHRRQRHAEALLWAHHVRALTRRAGADPEHRALLLDHLGNVHETAGHHDEAEAAYRESIAIYEAERGEDHPLTALVRSNLANLHSRGGKHADAIAGHRRALADLERWLGPEHPELTHPLLGLGADLLKIGQPDEARAVFERVLTIREQALGADHPDVAIVHNNLGSIDLRRQAWPEALAHFERALAIWQRGFGASHPNVALALGNIAILHFKQGRYREAAARFEELLARIEGSVDATHPQRVTARLNLGGVLRKLGRCDEAARILAETRALAEASGDEGSPTDTATVVILAAAERCRGRLDEALQAGALALDHLAAAEPSTLRSTSIATVRITLAEVELERGEPRAADEHLARAAEAGPDVRLQPLLDLARAKLLWRTGQRPEARALALAARAGLARVEPEGSMDLDGADRWLAEHPG</sequence>
<organism evidence="4 5">
    <name type="scientific">Nannocystis radixulma</name>
    <dbReference type="NCBI Taxonomy" id="2995305"/>
    <lineage>
        <taxon>Bacteria</taxon>
        <taxon>Pseudomonadati</taxon>
        <taxon>Myxococcota</taxon>
        <taxon>Polyangia</taxon>
        <taxon>Nannocystales</taxon>
        <taxon>Nannocystaceae</taxon>
        <taxon>Nannocystis</taxon>
    </lineage>
</organism>
<evidence type="ECO:0000313" key="5">
    <source>
        <dbReference type="Proteomes" id="UP001217838"/>
    </source>
</evidence>
<dbReference type="Proteomes" id="UP001217838">
    <property type="component" value="Unassembled WGS sequence"/>
</dbReference>
<dbReference type="Gene3D" id="1.10.510.10">
    <property type="entry name" value="Transferase(Phosphotransferase) domain 1"/>
    <property type="match status" value="1"/>
</dbReference>
<keyword evidence="1" id="KW-0677">Repeat</keyword>
<accession>A0ABT5AZ37</accession>
<dbReference type="SMART" id="SM00028">
    <property type="entry name" value="TPR"/>
    <property type="match status" value="8"/>
</dbReference>
<proteinExistence type="predicted"/>
<dbReference type="Pfam" id="PF13424">
    <property type="entry name" value="TPR_12"/>
    <property type="match status" value="2"/>
</dbReference>
<protein>
    <submittedName>
        <fullName evidence="4">Serine/threonine-protein kinase</fullName>
    </submittedName>
</protein>
<evidence type="ECO:0000256" key="1">
    <source>
        <dbReference type="ARBA" id="ARBA00022737"/>
    </source>
</evidence>
<dbReference type="InterPro" id="IPR000719">
    <property type="entry name" value="Prot_kinase_dom"/>
</dbReference>
<keyword evidence="5" id="KW-1185">Reference proteome</keyword>
<evidence type="ECO:0000313" key="4">
    <source>
        <dbReference type="EMBL" id="MDC0667100.1"/>
    </source>
</evidence>
<evidence type="ECO:0000259" key="3">
    <source>
        <dbReference type="PROSITE" id="PS50011"/>
    </source>
</evidence>